<feature type="transmembrane region" description="Helical" evidence="8">
    <location>
        <begin position="15"/>
        <end position="33"/>
    </location>
</feature>
<comment type="similarity">
    <text evidence="2 7">Belongs to the ExbD/TolR family.</text>
</comment>
<sequence>MDFSPPPRRPPNVTLLPMINVVFLLLIFFLLAAKIAPPEPFATDPPEARAAEEAAGEFTLFLGADGQLGFQEATGDAAAVLPALASARAAFCDRTDCATVPPRLSLRADRAAPAEALAALLPQFGALGFARVDLIATGS</sequence>
<dbReference type="AlphaFoldDB" id="A0A421BKT6"/>
<comment type="caution">
    <text evidence="9">The sequence shown here is derived from an EMBL/GenBank/DDBJ whole genome shotgun (WGS) entry which is preliminary data.</text>
</comment>
<keyword evidence="3" id="KW-1003">Cell membrane</keyword>
<keyword evidence="10" id="KW-1185">Reference proteome</keyword>
<dbReference type="GO" id="GO:0005886">
    <property type="term" value="C:plasma membrane"/>
    <property type="evidence" value="ECO:0007669"/>
    <property type="project" value="UniProtKB-SubCell"/>
</dbReference>
<evidence type="ECO:0000256" key="4">
    <source>
        <dbReference type="ARBA" id="ARBA00022692"/>
    </source>
</evidence>
<evidence type="ECO:0000313" key="10">
    <source>
        <dbReference type="Proteomes" id="UP000279673"/>
    </source>
</evidence>
<dbReference type="Pfam" id="PF02472">
    <property type="entry name" value="ExbD"/>
    <property type="match status" value="1"/>
</dbReference>
<evidence type="ECO:0000313" key="9">
    <source>
        <dbReference type="EMBL" id="RLL63659.1"/>
    </source>
</evidence>
<organism evidence="9 10">
    <name type="scientific">Paenirhodobacter hankyongi</name>
    <dbReference type="NCBI Taxonomy" id="2294033"/>
    <lineage>
        <taxon>Bacteria</taxon>
        <taxon>Pseudomonadati</taxon>
        <taxon>Pseudomonadota</taxon>
        <taxon>Alphaproteobacteria</taxon>
        <taxon>Rhodobacterales</taxon>
        <taxon>Rhodobacter group</taxon>
        <taxon>Paenirhodobacter</taxon>
    </lineage>
</organism>
<dbReference type="PANTHER" id="PTHR30558:SF3">
    <property type="entry name" value="BIOPOLYMER TRANSPORT PROTEIN EXBD-RELATED"/>
    <property type="match status" value="1"/>
</dbReference>
<proteinExistence type="inferred from homology"/>
<evidence type="ECO:0000256" key="7">
    <source>
        <dbReference type="RuleBase" id="RU003879"/>
    </source>
</evidence>
<keyword evidence="5 8" id="KW-1133">Transmembrane helix</keyword>
<dbReference type="InterPro" id="IPR003400">
    <property type="entry name" value="ExbD"/>
</dbReference>
<dbReference type="RefSeq" id="WP_121534352.1">
    <property type="nucleotide sequence ID" value="NZ_RCHI01000015.1"/>
</dbReference>
<evidence type="ECO:0000256" key="1">
    <source>
        <dbReference type="ARBA" id="ARBA00004162"/>
    </source>
</evidence>
<dbReference type="PANTHER" id="PTHR30558">
    <property type="entry name" value="EXBD MEMBRANE COMPONENT OF PMF-DRIVEN MACROMOLECULE IMPORT SYSTEM"/>
    <property type="match status" value="1"/>
</dbReference>
<gene>
    <name evidence="9" type="ORF">DYS74_14215</name>
</gene>
<dbReference type="EMBL" id="RCHI01000015">
    <property type="protein sequence ID" value="RLL63659.1"/>
    <property type="molecule type" value="Genomic_DNA"/>
</dbReference>
<reference evidence="9 10" key="1">
    <citation type="submission" date="2018-10" db="EMBL/GenBank/DDBJ databases">
        <title>Rhodobacter sp . BO-81.</title>
        <authorList>
            <person name="Im W.T."/>
        </authorList>
    </citation>
    <scope>NUCLEOTIDE SEQUENCE [LARGE SCALE GENOMIC DNA]</scope>
    <source>
        <strain evidence="9 10">BO-81</strain>
    </source>
</reference>
<dbReference type="GO" id="GO:0022857">
    <property type="term" value="F:transmembrane transporter activity"/>
    <property type="evidence" value="ECO:0007669"/>
    <property type="project" value="InterPro"/>
</dbReference>
<dbReference type="Proteomes" id="UP000279673">
    <property type="component" value="Unassembled WGS sequence"/>
</dbReference>
<comment type="subcellular location">
    <subcellularLocation>
        <location evidence="1">Cell membrane</location>
        <topology evidence="1">Single-pass membrane protein</topology>
    </subcellularLocation>
    <subcellularLocation>
        <location evidence="7">Cell membrane</location>
        <topology evidence="7">Single-pass type II membrane protein</topology>
    </subcellularLocation>
</comment>
<keyword evidence="6 8" id="KW-0472">Membrane</keyword>
<name>A0A421BKT6_9RHOB</name>
<evidence type="ECO:0000256" key="6">
    <source>
        <dbReference type="ARBA" id="ARBA00023136"/>
    </source>
</evidence>
<dbReference type="GO" id="GO:0015031">
    <property type="term" value="P:protein transport"/>
    <property type="evidence" value="ECO:0007669"/>
    <property type="project" value="UniProtKB-KW"/>
</dbReference>
<keyword evidence="7" id="KW-0653">Protein transport</keyword>
<accession>A0A421BKT6</accession>
<evidence type="ECO:0000256" key="5">
    <source>
        <dbReference type="ARBA" id="ARBA00022989"/>
    </source>
</evidence>
<keyword evidence="7" id="KW-0813">Transport</keyword>
<evidence type="ECO:0000256" key="2">
    <source>
        <dbReference type="ARBA" id="ARBA00005811"/>
    </source>
</evidence>
<evidence type="ECO:0000256" key="3">
    <source>
        <dbReference type="ARBA" id="ARBA00022475"/>
    </source>
</evidence>
<evidence type="ECO:0000256" key="8">
    <source>
        <dbReference type="SAM" id="Phobius"/>
    </source>
</evidence>
<keyword evidence="4 7" id="KW-0812">Transmembrane</keyword>
<protein>
    <submittedName>
        <fullName evidence="9">Biopolymer transporter ExbD</fullName>
    </submittedName>
</protein>